<comment type="caution">
    <text evidence="6">The sequence shown here is derived from an EMBL/GenBank/DDBJ whole genome shotgun (WGS) entry which is preliminary data.</text>
</comment>
<dbReference type="OrthoDB" id="97893at2"/>
<dbReference type="SUPFAM" id="SSF56935">
    <property type="entry name" value="Porins"/>
    <property type="match status" value="1"/>
</dbReference>
<keyword evidence="4" id="KW-0732">Signal</keyword>
<dbReference type="Proteomes" id="UP000538666">
    <property type="component" value="Unassembled WGS sequence"/>
</dbReference>
<evidence type="ECO:0000313" key="7">
    <source>
        <dbReference type="Proteomes" id="UP000538666"/>
    </source>
</evidence>
<keyword evidence="3" id="KW-0998">Cell outer membrane</keyword>
<dbReference type="Pfam" id="PF25183">
    <property type="entry name" value="OMP_b-brl_4"/>
    <property type="match status" value="1"/>
</dbReference>
<dbReference type="Gene3D" id="2.60.40.1120">
    <property type="entry name" value="Carboxypeptidase-like, regulatory domain"/>
    <property type="match status" value="1"/>
</dbReference>
<evidence type="ECO:0000256" key="1">
    <source>
        <dbReference type="ARBA" id="ARBA00004442"/>
    </source>
</evidence>
<dbReference type="InterPro" id="IPR057601">
    <property type="entry name" value="Oar-like_b-barrel"/>
</dbReference>
<feature type="domain" description="TonB-dependent transporter Oar-like beta-barrel" evidence="5">
    <location>
        <begin position="281"/>
        <end position="1265"/>
    </location>
</feature>
<dbReference type="Gene3D" id="2.40.170.20">
    <property type="entry name" value="TonB-dependent receptor, beta-barrel domain"/>
    <property type="match status" value="1"/>
</dbReference>
<comment type="subcellular location">
    <subcellularLocation>
        <location evidence="1">Cell outer membrane</location>
    </subcellularLocation>
</comment>
<gene>
    <name evidence="6" type="ORF">HNQ77_000016</name>
</gene>
<dbReference type="InterPro" id="IPR036942">
    <property type="entry name" value="Beta-barrel_TonB_sf"/>
</dbReference>
<organism evidence="6 7">
    <name type="scientific">Silvibacterium bohemicum</name>
    <dbReference type="NCBI Taxonomy" id="1577686"/>
    <lineage>
        <taxon>Bacteria</taxon>
        <taxon>Pseudomonadati</taxon>
        <taxon>Acidobacteriota</taxon>
        <taxon>Terriglobia</taxon>
        <taxon>Terriglobales</taxon>
        <taxon>Acidobacteriaceae</taxon>
        <taxon>Silvibacterium</taxon>
    </lineage>
</organism>
<dbReference type="SUPFAM" id="SSF49452">
    <property type="entry name" value="Starch-binding domain-like"/>
    <property type="match status" value="1"/>
</dbReference>
<reference evidence="6 7" key="1">
    <citation type="submission" date="2020-08" db="EMBL/GenBank/DDBJ databases">
        <title>Genomic Encyclopedia of Type Strains, Phase IV (KMG-IV): sequencing the most valuable type-strain genomes for metagenomic binning, comparative biology and taxonomic classification.</title>
        <authorList>
            <person name="Goeker M."/>
        </authorList>
    </citation>
    <scope>NUCLEOTIDE SEQUENCE [LARGE SCALE GENOMIC DNA]</scope>
    <source>
        <strain evidence="6 7">DSM 103733</strain>
    </source>
</reference>
<dbReference type="InterPro" id="IPR013784">
    <property type="entry name" value="Carb-bd-like_fold"/>
</dbReference>
<evidence type="ECO:0000259" key="5">
    <source>
        <dbReference type="Pfam" id="PF25183"/>
    </source>
</evidence>
<feature type="chain" id="PRO_5032670777" description="TonB-dependent transporter Oar-like beta-barrel domain-containing protein" evidence="4">
    <location>
        <begin position="26"/>
        <end position="1324"/>
    </location>
</feature>
<name>A0A841JUH5_9BACT</name>
<evidence type="ECO:0000256" key="4">
    <source>
        <dbReference type="SAM" id="SignalP"/>
    </source>
</evidence>
<evidence type="ECO:0000256" key="3">
    <source>
        <dbReference type="ARBA" id="ARBA00023237"/>
    </source>
</evidence>
<dbReference type="RefSeq" id="WP_050057355.1">
    <property type="nucleotide sequence ID" value="NZ_JACHEK010000001.1"/>
</dbReference>
<dbReference type="EMBL" id="JACHEK010000001">
    <property type="protein sequence ID" value="MBB6142078.1"/>
    <property type="molecule type" value="Genomic_DNA"/>
</dbReference>
<dbReference type="Pfam" id="PF13620">
    <property type="entry name" value="CarboxypepD_reg"/>
    <property type="match status" value="1"/>
</dbReference>
<accession>A0A841JUH5</accession>
<keyword evidence="7" id="KW-1185">Reference proteome</keyword>
<keyword evidence="2" id="KW-0472">Membrane</keyword>
<dbReference type="GO" id="GO:0030246">
    <property type="term" value="F:carbohydrate binding"/>
    <property type="evidence" value="ECO:0007669"/>
    <property type="project" value="InterPro"/>
</dbReference>
<sequence length="1324" mass="141166">MFKRLPVFVIAFFLSMLLLTHSSWAQQTLGGITGEVSDISGGLLADTTVTAVALGTGLTRSTKTNAGGGYSFANLPIDSYSLTFVHEGFDSQKVPSIAVQADRTATINAQLKIGQVSTSVVVEESPLMNAVDTTNGYVLDKTQIDAIPLPTGSFTGVAILSPGVNAELPGGTGVNSGLGNAPIWANGQRDTSNSFQLNGVDGSNLFNGKSTSQVQSARVVNNTGNGNSSAGVEQSASSVYLSIGNAIPTPAPETISEVRVNASMYDAQQGSASGAHIDMSTSSGGNTIHGGLYGHRGTNWLNAAPFFFKNNTGIPDADKNPELHRYIAGGTISGPIIKDKLFAFIAYQHLHVSDQETGDTLIAVPQGLSDNNRNAGGLAQLVNNNWGGEDAANGFTVSGADWSNNPVGLALFQAKLPNGQWLIPNDNGHKPDALSPSNAFETGTSYFIADQLVSNLDWNASSKDQVSLKYYYQHDPNSTPYATSSVPGFAEHLDAGSQVFAINNIQTLSSSFSLTETLGFVREKAYSTNDQLWGPGQSGTPIAGMTSSFGSYFPGITIVDALGDYGAGLPQQALNIGPGAANQSAFTGMFQNRIQPSANAIWTKGPHSFTFGGSWAYTQLNIRDQRTGKGSVATPDFSTYAMNWVTPYSTNGFVATTFLQGDANRYYRANQTGLYLQDKYQIRPNLSITAGIRYDWNGGLTEKYGRLFNFDPTQYSYDAGSDAITSPGLIIAGNNVNGTSGVSDTTLTGRQWGIAPRLGFAWQPSTFQNKIVVRGGTGLYYDRGELYTYLSPGYAAGEVAGGPFGVSQTPPFVTGQGCPYSASPYGNTSFLYNFYIPICGLAPFSPEDGANLDYNLGTPWGTTRSPAPSNPKASDLINYLPNAAGIIAGNQPFTLGEYNRANKLPYSINFTLDVQFQPRSDLMIELGYVGNLGRHQVIPLPFNQAQIATLTKPTHPGGAAQQNFSYGYTVLDPTTFSPICVNQDPNCTYGSMQQNYEGGNVDLRVPYLGYSSESESYTAAGISAYHALQAHVEKRISHGIQAGVSYTFSHATDEQSALGLFYNGSNPRNLRSGYGSSDFDRKHVLNFTYGFTLPQLYSQHSLAGKIVDDWTLNGLVIIQSGQPYSVIDYSGAVGSLYYSTFDGITNPIVPLAPGCNAKNALTGRSGAFYQASNPNSAALKASCFTLPIVAAGTDGVPVGDDFETTFTSGQRNIFRQAFQKRADASLVKSLQVSEKYSLRYSFDVFNLTNTSSFDIPNDDVTQNAGYNNAPNLSSSYSEVAPTPAQCQSASAPANTFYSCPTTLGIVKHTIGSPRQIQMSLHFSF</sequence>
<evidence type="ECO:0000256" key="2">
    <source>
        <dbReference type="ARBA" id="ARBA00023136"/>
    </source>
</evidence>
<proteinExistence type="predicted"/>
<feature type="signal peptide" evidence="4">
    <location>
        <begin position="1"/>
        <end position="25"/>
    </location>
</feature>
<dbReference type="GO" id="GO:0009279">
    <property type="term" value="C:cell outer membrane"/>
    <property type="evidence" value="ECO:0007669"/>
    <property type="project" value="UniProtKB-SubCell"/>
</dbReference>
<evidence type="ECO:0000313" key="6">
    <source>
        <dbReference type="EMBL" id="MBB6142078.1"/>
    </source>
</evidence>
<protein>
    <recommendedName>
        <fullName evidence="5">TonB-dependent transporter Oar-like beta-barrel domain-containing protein</fullName>
    </recommendedName>
</protein>